<evidence type="ECO:0000313" key="3">
    <source>
        <dbReference type="EMBL" id="CAB9515873.1"/>
    </source>
</evidence>
<feature type="region of interest" description="Disordered" evidence="1">
    <location>
        <begin position="1193"/>
        <end position="1232"/>
    </location>
</feature>
<evidence type="ECO:0008006" key="5">
    <source>
        <dbReference type="Google" id="ProtNLM"/>
    </source>
</evidence>
<feature type="compositionally biased region" description="Polar residues" evidence="1">
    <location>
        <begin position="32"/>
        <end position="55"/>
    </location>
</feature>
<sequence>MSSFGNPRARRGSGGGDDEEEDAWESLGPQPGVSQATSHQSGTSNHSTSLVPRTESVQSLRRRVELRQHLQQRLVHHPLQLLWSHFLWHLAQEFWVLDLQIRVAFLFLVVGAISKIIVLSTCLWYPRVILLLTIMLGTWIYMNPHDIPRRFERFIDAVIHLPHRIPETLENLNPQKARILCVILLFFPTILQVRTITFLTTLNAHGGGLVWNLMVAILMGATSVSYFIPKPTKAAREVFQICLLVLYGSALWIVMRQWKFMTMPSLAAPFFLSTGTLILAHDEHDNMEWFSGMVRNALRHTLRDILAQVGTSVQEDEMLQLAMLRWIVDYWSYRPSSQPQPPPQAPSSQQQATPPNTTQATPDLQQELQWDELQQMLATTTTQMSTEVSTLQQSENNRPTTPTSENTDTPSSSSSSTGNKNDRPTEDPLNNLHNMLASMNVDDRAKPAVAAYKRNVEEFPPTREVALVVSIARRCPASLAFFWQLAIASMFQSYSTTFFIMVMLIPLMALEVLRIHSWAKTCEAMSRHLDGDHSETEQSSTSTDTTNMMSKVLPEADPMTILLCHDEASSLAVDSEEASSDDEKLTIPTLLIVWRNMRSSVGALEASLTAARCVQTGAVAVDFAKNVMSLAEFGTEVSRHGWVHGLALIAKEVIFEHQGDINSAPRGSNATFTSSAVNAVQNSQRIAHNLGVLAEEDNHIGRVVAPIVGFFGFLGNVFQQNNDDGDNNDTDQSSRENSGGTAGDDENNNDNVRQYATNDLVDDASETMENMDDVSPDIASRVQPNESETKTGSTAKSEKAEDGIDLPAKALSTDATLSSPDSFREGSSKNPEESVAATESSLGASEEAAQTLSVDKKETQRIITEPSYSKEHQPAIDIPAGTGTLLASSPQEEISTKAADKETLDTVAPSAKDSSTSQPFVETKESEPVSTTMTSETATKESEAVAETPVPVIEAKAAETKESEPETKPSDPEPKSKEAEMASSSEKGTNETEAAVESESVEKLASVMELIAEAYEKDLIDESEKNEFCMKLSANGKDNDFVVGMEATLRGLILETSGEDNMDEASRTIVPGRCTSPEQELRGNDGVAEGAGAGKVNESVMSDDGWSPIVESVASEEAAIQPLDYSDRLANAVRTREDLSTPHLTPSQAAATATTTTESDDGDDDNLWVKVGVGVGVGGLAVLGAAVGGAFLAMNQDNPNNRRENTSNVTIERLDDEDGNEEWESTDQRQPQ</sequence>
<protein>
    <recommendedName>
        <fullName evidence="5">Transmembrane protein</fullName>
    </recommendedName>
</protein>
<feature type="transmembrane region" description="Helical" evidence="2">
    <location>
        <begin position="179"/>
        <end position="197"/>
    </location>
</feature>
<keyword evidence="4" id="KW-1185">Reference proteome</keyword>
<feature type="compositionally biased region" description="Low complexity" evidence="1">
    <location>
        <begin position="981"/>
        <end position="1001"/>
    </location>
</feature>
<keyword evidence="2" id="KW-0812">Transmembrane</keyword>
<evidence type="ECO:0000256" key="1">
    <source>
        <dbReference type="SAM" id="MobiDB-lite"/>
    </source>
</evidence>
<feature type="transmembrane region" description="Helical" evidence="2">
    <location>
        <begin position="209"/>
        <end position="229"/>
    </location>
</feature>
<keyword evidence="2" id="KW-1133">Transmembrane helix</keyword>
<evidence type="ECO:0000313" key="4">
    <source>
        <dbReference type="Proteomes" id="UP001153069"/>
    </source>
</evidence>
<feature type="compositionally biased region" description="Basic and acidic residues" evidence="1">
    <location>
        <begin position="956"/>
        <end position="980"/>
    </location>
</feature>
<feature type="compositionally biased region" description="Polar residues" evidence="1">
    <location>
        <begin position="928"/>
        <end position="937"/>
    </location>
</feature>
<organism evidence="3 4">
    <name type="scientific">Seminavis robusta</name>
    <dbReference type="NCBI Taxonomy" id="568900"/>
    <lineage>
        <taxon>Eukaryota</taxon>
        <taxon>Sar</taxon>
        <taxon>Stramenopiles</taxon>
        <taxon>Ochrophyta</taxon>
        <taxon>Bacillariophyta</taxon>
        <taxon>Bacillariophyceae</taxon>
        <taxon>Bacillariophycidae</taxon>
        <taxon>Naviculales</taxon>
        <taxon>Naviculaceae</taxon>
        <taxon>Seminavis</taxon>
    </lineage>
</organism>
<dbReference type="OrthoDB" id="47126at2759"/>
<feature type="region of interest" description="Disordered" evidence="1">
    <location>
        <begin position="721"/>
        <end position="752"/>
    </location>
</feature>
<dbReference type="Proteomes" id="UP001153069">
    <property type="component" value="Unassembled WGS sequence"/>
</dbReference>
<feature type="compositionally biased region" description="Polar residues" evidence="1">
    <location>
        <begin position="837"/>
        <end position="853"/>
    </location>
</feature>
<name>A0A9N8HHZ9_9STRA</name>
<feature type="region of interest" description="Disordered" evidence="1">
    <location>
        <begin position="335"/>
        <end position="361"/>
    </location>
</feature>
<feature type="region of interest" description="Disordered" evidence="1">
    <location>
        <begin position="775"/>
        <end position="1001"/>
    </location>
</feature>
<evidence type="ECO:0000256" key="2">
    <source>
        <dbReference type="SAM" id="Phobius"/>
    </source>
</evidence>
<feature type="compositionally biased region" description="Low complexity" evidence="1">
    <location>
        <begin position="381"/>
        <end position="390"/>
    </location>
</feature>
<feature type="compositionally biased region" description="Low complexity" evidence="1">
    <location>
        <begin position="346"/>
        <end position="361"/>
    </location>
</feature>
<accession>A0A9N8HHZ9</accession>
<proteinExistence type="predicted"/>
<keyword evidence="2" id="KW-0472">Membrane</keyword>
<feature type="region of interest" description="Disordered" evidence="1">
    <location>
        <begin position="1"/>
        <end position="55"/>
    </location>
</feature>
<feature type="compositionally biased region" description="Polar residues" evidence="1">
    <location>
        <begin position="782"/>
        <end position="795"/>
    </location>
</feature>
<comment type="caution">
    <text evidence="3">The sequence shown here is derived from an EMBL/GenBank/DDBJ whole genome shotgun (WGS) entry which is preliminary data.</text>
</comment>
<feature type="transmembrane region" description="Helical" evidence="2">
    <location>
        <begin position="99"/>
        <end position="118"/>
    </location>
</feature>
<feature type="compositionally biased region" description="Acidic residues" evidence="1">
    <location>
        <begin position="1214"/>
        <end position="1225"/>
    </location>
</feature>
<gene>
    <name evidence="3" type="ORF">SEMRO_744_G196150.1</name>
</gene>
<reference evidence="3" key="1">
    <citation type="submission" date="2020-06" db="EMBL/GenBank/DDBJ databases">
        <authorList>
            <consortium name="Plant Systems Biology data submission"/>
        </authorList>
    </citation>
    <scope>NUCLEOTIDE SEQUENCE</scope>
    <source>
        <strain evidence="3">D6</strain>
    </source>
</reference>
<feature type="region of interest" description="Disordered" evidence="1">
    <location>
        <begin position="528"/>
        <end position="547"/>
    </location>
</feature>
<feature type="compositionally biased region" description="Low complexity" evidence="1">
    <location>
        <begin position="537"/>
        <end position="547"/>
    </location>
</feature>
<feature type="compositionally biased region" description="Basic and acidic residues" evidence="1">
    <location>
        <begin position="894"/>
        <end position="904"/>
    </location>
</feature>
<feature type="region of interest" description="Disordered" evidence="1">
    <location>
        <begin position="1136"/>
        <end position="1165"/>
    </location>
</feature>
<feature type="transmembrane region" description="Helical" evidence="2">
    <location>
        <begin position="238"/>
        <end position="255"/>
    </location>
</feature>
<dbReference type="EMBL" id="CAICTM010000743">
    <property type="protein sequence ID" value="CAB9515873.1"/>
    <property type="molecule type" value="Genomic_DNA"/>
</dbReference>
<feature type="transmembrane region" description="Helical" evidence="2">
    <location>
        <begin position="1167"/>
        <end position="1193"/>
    </location>
</feature>
<feature type="region of interest" description="Disordered" evidence="1">
    <location>
        <begin position="381"/>
        <end position="431"/>
    </location>
</feature>
<feature type="compositionally biased region" description="Low complexity" evidence="1">
    <location>
        <begin position="399"/>
        <end position="417"/>
    </location>
</feature>
<dbReference type="AlphaFoldDB" id="A0A9N8HHZ9"/>
<feature type="compositionally biased region" description="Basic and acidic residues" evidence="1">
    <location>
        <begin position="822"/>
        <end position="832"/>
    </location>
</feature>